<comment type="caution">
    <text evidence="3">The sequence shown here is derived from an EMBL/GenBank/DDBJ whole genome shotgun (WGS) entry which is preliminary data.</text>
</comment>
<keyword evidence="3" id="KW-0378">Hydrolase</keyword>
<evidence type="ECO:0000313" key="3">
    <source>
        <dbReference type="EMBL" id="NCI51096.1"/>
    </source>
</evidence>
<name>A0ABX0A1R1_9BACT</name>
<accession>A0ABX0A1R1</accession>
<dbReference type="Gene3D" id="2.60.120.200">
    <property type="match status" value="1"/>
</dbReference>
<dbReference type="InterPro" id="IPR013320">
    <property type="entry name" value="ConA-like_dom_sf"/>
</dbReference>
<protein>
    <submittedName>
        <fullName evidence="3">Glycoside hydrolase family 16 protein</fullName>
    </submittedName>
</protein>
<comment type="similarity">
    <text evidence="1">Belongs to the glycosyl hydrolase 16 family.</text>
</comment>
<dbReference type="InterPro" id="IPR000757">
    <property type="entry name" value="Beta-glucanase-like"/>
</dbReference>
<feature type="domain" description="GH16" evidence="2">
    <location>
        <begin position="31"/>
        <end position="260"/>
    </location>
</feature>
<dbReference type="CDD" id="cd08023">
    <property type="entry name" value="GH16_laminarinase_like"/>
    <property type="match status" value="1"/>
</dbReference>
<evidence type="ECO:0000313" key="4">
    <source>
        <dbReference type="Proteomes" id="UP000753802"/>
    </source>
</evidence>
<dbReference type="SUPFAM" id="SSF49899">
    <property type="entry name" value="Concanavalin A-like lectins/glucanases"/>
    <property type="match status" value="1"/>
</dbReference>
<dbReference type="EMBL" id="JAACJS010000015">
    <property type="protein sequence ID" value="NCI51096.1"/>
    <property type="molecule type" value="Genomic_DNA"/>
</dbReference>
<dbReference type="Proteomes" id="UP000753802">
    <property type="component" value="Unassembled WGS sequence"/>
</dbReference>
<proteinExistence type="inferred from homology"/>
<dbReference type="PROSITE" id="PS51762">
    <property type="entry name" value="GH16_2"/>
    <property type="match status" value="1"/>
</dbReference>
<organism evidence="3 4">
    <name type="scientific">Sediminibacterium roseum</name>
    <dbReference type="NCBI Taxonomy" id="1978412"/>
    <lineage>
        <taxon>Bacteria</taxon>
        <taxon>Pseudomonadati</taxon>
        <taxon>Bacteroidota</taxon>
        <taxon>Chitinophagia</taxon>
        <taxon>Chitinophagales</taxon>
        <taxon>Chitinophagaceae</taxon>
        <taxon>Sediminibacterium</taxon>
    </lineage>
</organism>
<reference evidence="3 4" key="1">
    <citation type="submission" date="2020-01" db="EMBL/GenBank/DDBJ databases">
        <title>Genome analysis.</title>
        <authorList>
            <person name="Wu S."/>
            <person name="Wang G."/>
        </authorList>
    </citation>
    <scope>NUCLEOTIDE SEQUENCE [LARGE SCALE GENOMIC DNA]</scope>
    <source>
        <strain evidence="3 4">SYL130</strain>
    </source>
</reference>
<dbReference type="InterPro" id="IPR050546">
    <property type="entry name" value="Glycosyl_Hydrlase_16"/>
</dbReference>
<dbReference type="GO" id="GO:0016787">
    <property type="term" value="F:hydrolase activity"/>
    <property type="evidence" value="ECO:0007669"/>
    <property type="project" value="UniProtKB-KW"/>
</dbReference>
<sequence length="260" mass="29511">MKKHTLVIIACFSCALVFSQSTQKRKLVWSDEFDRNGLPDQTKWSYNVGGHGWGNQELQFYTDGQMRNARVENGMLVIEALKEQVGTNQYSSARLVTKGKGDWTYGRIDVRARLPKGVGSWPAIWMLGSATPFKWPNDGEIDIMEHVGYDQGMIHASVHTKKYYHSIGTQKTAKTFLADCSEAFHVYSLDWDAETITMLIDEKPYFSFRNEHTGSDAWPFDKPMHLILNIAVGGGWGGQKGVNDAIFPLKMEVDYVRVYQ</sequence>
<evidence type="ECO:0000259" key="2">
    <source>
        <dbReference type="PROSITE" id="PS51762"/>
    </source>
</evidence>
<evidence type="ECO:0000256" key="1">
    <source>
        <dbReference type="ARBA" id="ARBA00006865"/>
    </source>
</evidence>
<dbReference type="PANTHER" id="PTHR10963">
    <property type="entry name" value="GLYCOSYL HYDROLASE-RELATED"/>
    <property type="match status" value="1"/>
</dbReference>
<dbReference type="PANTHER" id="PTHR10963:SF55">
    <property type="entry name" value="GLYCOSIDE HYDROLASE FAMILY 16 PROTEIN"/>
    <property type="match status" value="1"/>
</dbReference>
<dbReference type="Pfam" id="PF00722">
    <property type="entry name" value="Glyco_hydro_16"/>
    <property type="match status" value="1"/>
</dbReference>
<keyword evidence="4" id="KW-1185">Reference proteome</keyword>
<dbReference type="RefSeq" id="WP_161819391.1">
    <property type="nucleotide sequence ID" value="NZ_JAACJS010000015.1"/>
</dbReference>
<gene>
    <name evidence="3" type="ORF">GWC95_14280</name>
</gene>